<organism evidence="1 2">
    <name type="scientific">Paenibacillus turicensis</name>
    <dbReference type="NCBI Taxonomy" id="160487"/>
    <lineage>
        <taxon>Bacteria</taxon>
        <taxon>Bacillati</taxon>
        <taxon>Bacillota</taxon>
        <taxon>Bacilli</taxon>
        <taxon>Bacillales</taxon>
        <taxon>Paenibacillaceae</taxon>
        <taxon>Paenibacillus</taxon>
    </lineage>
</organism>
<evidence type="ECO:0000313" key="1">
    <source>
        <dbReference type="EMBL" id="MBP1907696.1"/>
    </source>
</evidence>
<sequence length="38" mass="4381">MKSARCIASTMHDSTFEVLDMSLEDLLEEHKRAKKLCI</sequence>
<proteinExistence type="predicted"/>
<dbReference type="EMBL" id="JAGGKG010000031">
    <property type="protein sequence ID" value="MBP1907696.1"/>
    <property type="molecule type" value="Genomic_DNA"/>
</dbReference>
<protein>
    <submittedName>
        <fullName evidence="1">Uncharacterized protein</fullName>
    </submittedName>
</protein>
<comment type="caution">
    <text evidence="1">The sequence shown here is derived from an EMBL/GenBank/DDBJ whole genome shotgun (WGS) entry which is preliminary data.</text>
</comment>
<gene>
    <name evidence="1" type="ORF">J2Z32_004377</name>
</gene>
<keyword evidence="2" id="KW-1185">Reference proteome</keyword>
<dbReference type="Proteomes" id="UP001519272">
    <property type="component" value="Unassembled WGS sequence"/>
</dbReference>
<evidence type="ECO:0000313" key="2">
    <source>
        <dbReference type="Proteomes" id="UP001519272"/>
    </source>
</evidence>
<name>A0ABS4FYN8_9BACL</name>
<reference evidence="1 2" key="1">
    <citation type="submission" date="2021-03" db="EMBL/GenBank/DDBJ databases">
        <title>Genomic Encyclopedia of Type Strains, Phase IV (KMG-IV): sequencing the most valuable type-strain genomes for metagenomic binning, comparative biology and taxonomic classification.</title>
        <authorList>
            <person name="Goeker M."/>
        </authorList>
    </citation>
    <scope>NUCLEOTIDE SEQUENCE [LARGE SCALE GENOMIC DNA]</scope>
    <source>
        <strain evidence="1 2">DSM 14349</strain>
    </source>
</reference>
<accession>A0ABS4FYN8</accession>